<evidence type="ECO:0000313" key="2">
    <source>
        <dbReference type="EMBL" id="KLO12232.1"/>
    </source>
</evidence>
<reference evidence="2 3" key="1">
    <citation type="submission" date="2015-04" db="EMBL/GenBank/DDBJ databases">
        <title>Complete genome sequence of Schizopora paradoxa KUC8140, a cosmopolitan wood degrader in East Asia.</title>
        <authorList>
            <consortium name="DOE Joint Genome Institute"/>
            <person name="Min B."/>
            <person name="Park H."/>
            <person name="Jang Y."/>
            <person name="Kim J.-J."/>
            <person name="Kim K.H."/>
            <person name="Pangilinan J."/>
            <person name="Lipzen A."/>
            <person name="Riley R."/>
            <person name="Grigoriev I.V."/>
            <person name="Spatafora J.W."/>
            <person name="Choi I.-G."/>
        </authorList>
    </citation>
    <scope>NUCLEOTIDE SEQUENCE [LARGE SCALE GENOMIC DNA]</scope>
    <source>
        <strain evidence="2 3">KUC8140</strain>
    </source>
</reference>
<gene>
    <name evidence="2" type="ORF">SCHPADRAFT_432732</name>
</gene>
<organism evidence="2 3">
    <name type="scientific">Schizopora paradoxa</name>
    <dbReference type="NCBI Taxonomy" id="27342"/>
    <lineage>
        <taxon>Eukaryota</taxon>
        <taxon>Fungi</taxon>
        <taxon>Dikarya</taxon>
        <taxon>Basidiomycota</taxon>
        <taxon>Agaricomycotina</taxon>
        <taxon>Agaricomycetes</taxon>
        <taxon>Hymenochaetales</taxon>
        <taxon>Schizoporaceae</taxon>
        <taxon>Schizopora</taxon>
    </lineage>
</organism>
<evidence type="ECO:0000256" key="1">
    <source>
        <dbReference type="SAM" id="Phobius"/>
    </source>
</evidence>
<dbReference type="AlphaFoldDB" id="A0A0H2RKS7"/>
<protein>
    <submittedName>
        <fullName evidence="2">Uncharacterized protein</fullName>
    </submittedName>
</protein>
<keyword evidence="3" id="KW-1185">Reference proteome</keyword>
<proteinExistence type="predicted"/>
<keyword evidence="1" id="KW-0812">Transmembrane</keyword>
<accession>A0A0H2RKS7</accession>
<feature type="transmembrane region" description="Helical" evidence="1">
    <location>
        <begin position="35"/>
        <end position="59"/>
    </location>
</feature>
<name>A0A0H2RKS7_9AGAM</name>
<dbReference type="InParanoid" id="A0A0H2RKS7"/>
<evidence type="ECO:0000313" key="3">
    <source>
        <dbReference type="Proteomes" id="UP000053477"/>
    </source>
</evidence>
<keyword evidence="1" id="KW-0472">Membrane</keyword>
<sequence>MNFFTQSAIARPQKLYTRAKDRIGQRHVLRVLEPISITLSAVLIVVATFSTPFIPAVALMKIFIDTEIYSTNGTEAAPGNISEVIRWTTVESTIGLWGYCSEGVTL</sequence>
<keyword evidence="1" id="KW-1133">Transmembrane helix</keyword>
<dbReference type="EMBL" id="KQ085982">
    <property type="protein sequence ID" value="KLO12232.1"/>
    <property type="molecule type" value="Genomic_DNA"/>
</dbReference>
<dbReference type="Proteomes" id="UP000053477">
    <property type="component" value="Unassembled WGS sequence"/>
</dbReference>